<dbReference type="RefSeq" id="WP_136352843.1">
    <property type="nucleotide sequence ID" value="NZ_SSNY01000001.1"/>
</dbReference>
<dbReference type="EMBL" id="SSNY01000001">
    <property type="protein sequence ID" value="THF59555.1"/>
    <property type="molecule type" value="Genomic_DNA"/>
</dbReference>
<dbReference type="Gene3D" id="1.10.101.10">
    <property type="entry name" value="PGBD-like superfamily/PGBD"/>
    <property type="match status" value="1"/>
</dbReference>
<feature type="domain" description="Transglycosylase SLT" evidence="3">
    <location>
        <begin position="47"/>
        <end position="335"/>
    </location>
</feature>
<keyword evidence="5" id="KW-1185">Reference proteome</keyword>
<dbReference type="InterPro" id="IPR031304">
    <property type="entry name" value="SLT_2"/>
</dbReference>
<dbReference type="Pfam" id="PF01471">
    <property type="entry name" value="PG_binding_1"/>
    <property type="match status" value="1"/>
</dbReference>
<dbReference type="InterPro" id="IPR011970">
    <property type="entry name" value="MltB_2"/>
</dbReference>
<evidence type="ECO:0000313" key="5">
    <source>
        <dbReference type="Proteomes" id="UP000306441"/>
    </source>
</evidence>
<sequence>MSQRITLRCHRLALALLLAGTACTTATTAFAQEAPAAAAPVACGGDFEAWKQGVVAEAKAAGVGQAGLDALEAATIDEKVLARDRAQGVFTQTFIQFSGRMISAYRLKQGAANLKKYADVFARAEAEFGVPPAIVTAFWALETDFGAVQGDFHTLNALVTLAHDCRRPQVFRPQLVPLLTLIDRGTVPADVKGAWAGEIGQTQMLPIDYLADGVDGDGDGKVDLRNSVPDVIMTTAKKVEMKGWKRGEPWIEEVRVPEVMDWSQTGRTNKLSLSQWAEWGVTRPDGSPLRDNGLKAGIVLPMGHKGPAFLTYDNYDVYIEWNQSATYALTAAVLASRFAGAPAYNPRSPDPGLDQAGMKALQTKLEARGYDVGTVDGILGTNTREAVRQEQIRLGLPVDGWPTAELLGKF</sequence>
<feature type="signal peptide" evidence="1">
    <location>
        <begin position="1"/>
        <end position="31"/>
    </location>
</feature>
<dbReference type="SUPFAM" id="SSF53955">
    <property type="entry name" value="Lysozyme-like"/>
    <property type="match status" value="1"/>
</dbReference>
<proteinExistence type="predicted"/>
<accession>A0ABY2QDN2</accession>
<dbReference type="Pfam" id="PF13406">
    <property type="entry name" value="SLT_2"/>
    <property type="match status" value="1"/>
</dbReference>
<dbReference type="InterPro" id="IPR002477">
    <property type="entry name" value="Peptidoglycan-bd-like"/>
</dbReference>
<gene>
    <name evidence="4" type="ORF">E6C48_00375</name>
</gene>
<organism evidence="4 5">
    <name type="scientific">Ollibium composti</name>
    <dbReference type="NCBI Taxonomy" id="2675109"/>
    <lineage>
        <taxon>Bacteria</taxon>
        <taxon>Pseudomonadati</taxon>
        <taxon>Pseudomonadota</taxon>
        <taxon>Alphaproteobacteria</taxon>
        <taxon>Hyphomicrobiales</taxon>
        <taxon>Phyllobacteriaceae</taxon>
        <taxon>Ollibium</taxon>
    </lineage>
</organism>
<dbReference type="SUPFAM" id="SSF47090">
    <property type="entry name" value="PGBD-like"/>
    <property type="match status" value="1"/>
</dbReference>
<dbReference type="PANTHER" id="PTHR30163">
    <property type="entry name" value="MEMBRANE-BOUND LYTIC MUREIN TRANSGLYCOSYLASE B"/>
    <property type="match status" value="1"/>
</dbReference>
<dbReference type="PROSITE" id="PS51257">
    <property type="entry name" value="PROKAR_LIPOPROTEIN"/>
    <property type="match status" value="1"/>
</dbReference>
<reference evidence="4 5" key="1">
    <citation type="submission" date="2019-04" db="EMBL/GenBank/DDBJ databases">
        <title>Mesorhizobium composti sp. nov., isolated from compost.</title>
        <authorList>
            <person name="Lin S.-Y."/>
            <person name="Hameed A."/>
            <person name="Hsieh Y.-T."/>
            <person name="Young C.-C."/>
        </authorList>
    </citation>
    <scope>NUCLEOTIDE SEQUENCE [LARGE SCALE GENOMIC DNA]</scope>
    <source>
        <strain evidence="4 5">CC-YTH430</strain>
    </source>
</reference>
<dbReference type="NCBIfam" id="TIGR02283">
    <property type="entry name" value="MltB_2"/>
    <property type="match status" value="1"/>
</dbReference>
<dbReference type="Gene3D" id="1.10.530.10">
    <property type="match status" value="1"/>
</dbReference>
<dbReference type="PANTHER" id="PTHR30163:SF8">
    <property type="entry name" value="LYTIC MUREIN TRANSGLYCOSYLASE"/>
    <property type="match status" value="1"/>
</dbReference>
<name>A0ABY2QDN2_9HYPH</name>
<protein>
    <submittedName>
        <fullName evidence="4">Lytic murein transglycosylase</fullName>
    </submittedName>
</protein>
<evidence type="ECO:0000259" key="3">
    <source>
        <dbReference type="Pfam" id="PF13406"/>
    </source>
</evidence>
<feature type="domain" description="Peptidoglycan binding-like" evidence="2">
    <location>
        <begin position="356"/>
        <end position="407"/>
    </location>
</feature>
<evidence type="ECO:0000256" key="1">
    <source>
        <dbReference type="SAM" id="SignalP"/>
    </source>
</evidence>
<dbReference type="InterPro" id="IPR043426">
    <property type="entry name" value="MltB-like"/>
</dbReference>
<evidence type="ECO:0000313" key="4">
    <source>
        <dbReference type="EMBL" id="THF59555.1"/>
    </source>
</evidence>
<dbReference type="Proteomes" id="UP000306441">
    <property type="component" value="Unassembled WGS sequence"/>
</dbReference>
<feature type="chain" id="PRO_5046053240" evidence="1">
    <location>
        <begin position="32"/>
        <end position="410"/>
    </location>
</feature>
<dbReference type="Gene3D" id="1.10.8.350">
    <property type="entry name" value="Bacterial muramidase"/>
    <property type="match status" value="1"/>
</dbReference>
<comment type="caution">
    <text evidence="4">The sequence shown here is derived from an EMBL/GenBank/DDBJ whole genome shotgun (WGS) entry which is preliminary data.</text>
</comment>
<dbReference type="InterPro" id="IPR036365">
    <property type="entry name" value="PGBD-like_sf"/>
</dbReference>
<dbReference type="InterPro" id="IPR036366">
    <property type="entry name" value="PGBDSf"/>
</dbReference>
<keyword evidence="1" id="KW-0732">Signal</keyword>
<evidence type="ECO:0000259" key="2">
    <source>
        <dbReference type="Pfam" id="PF01471"/>
    </source>
</evidence>
<dbReference type="InterPro" id="IPR023346">
    <property type="entry name" value="Lysozyme-like_dom_sf"/>
</dbReference>